<dbReference type="Proteomes" id="UP000555828">
    <property type="component" value="Unassembled WGS sequence"/>
</dbReference>
<evidence type="ECO:0000256" key="7">
    <source>
        <dbReference type="ARBA" id="ARBA00022779"/>
    </source>
</evidence>
<dbReference type="InterPro" id="IPR028976">
    <property type="entry name" value="CheC-like_sf"/>
</dbReference>
<dbReference type="PIRSF" id="PIRSF002888">
    <property type="entry name" value="FliM"/>
    <property type="match status" value="1"/>
</dbReference>
<keyword evidence="12" id="KW-0966">Cell projection</keyword>
<dbReference type="SUPFAM" id="SSF103039">
    <property type="entry name" value="CheC-like"/>
    <property type="match status" value="1"/>
</dbReference>
<keyword evidence="6" id="KW-0145">Chemotaxis</keyword>
<comment type="subcellular location">
    <subcellularLocation>
        <location evidence="1">Bacterial flagellum basal body</location>
    </subcellularLocation>
    <subcellularLocation>
        <location evidence="2">Cell membrane</location>
        <topology evidence="2">Peripheral membrane protein</topology>
    </subcellularLocation>
</comment>
<dbReference type="InterPro" id="IPR001689">
    <property type="entry name" value="Flag_FliM"/>
</dbReference>
<evidence type="ECO:0000256" key="5">
    <source>
        <dbReference type="ARBA" id="ARBA00022475"/>
    </source>
</evidence>
<dbReference type="PANTHER" id="PTHR30034:SF6">
    <property type="entry name" value="YOP PROTEINS TRANSLOCATION PROTEIN Q"/>
    <property type="match status" value="1"/>
</dbReference>
<name>A0A841GKZ0_9BACT</name>
<dbReference type="AlphaFoldDB" id="A0A841GKZ0"/>
<dbReference type="NCBIfam" id="TIGR01397">
    <property type="entry name" value="fliM_switch"/>
    <property type="match status" value="1"/>
</dbReference>
<dbReference type="InterPro" id="IPR036429">
    <property type="entry name" value="SpoA-like_sf"/>
</dbReference>
<dbReference type="Pfam" id="PF02154">
    <property type="entry name" value="FliM"/>
    <property type="match status" value="1"/>
</dbReference>
<dbReference type="InterPro" id="IPR001543">
    <property type="entry name" value="FliN-like_C"/>
</dbReference>
<dbReference type="PRINTS" id="PR00955">
    <property type="entry name" value="FLGMOTORFLIM"/>
</dbReference>
<keyword evidence="7" id="KW-0283">Flagellar rotation</keyword>
<evidence type="ECO:0000256" key="9">
    <source>
        <dbReference type="ARBA" id="ARBA00023143"/>
    </source>
</evidence>
<reference evidence="12 13" key="1">
    <citation type="submission" date="2020-08" db="EMBL/GenBank/DDBJ databases">
        <title>Genomic Encyclopedia of Type Strains, Phase IV (KMG-IV): sequencing the most valuable type-strain genomes for metagenomic binning, comparative biology and taxonomic classification.</title>
        <authorList>
            <person name="Goeker M."/>
        </authorList>
    </citation>
    <scope>NUCLEOTIDE SEQUENCE [LARGE SCALE GENOMIC DNA]</scope>
    <source>
        <strain evidence="12 13">DSM 13481</strain>
    </source>
</reference>
<evidence type="ECO:0000256" key="10">
    <source>
        <dbReference type="NCBIfam" id="TIGR01397"/>
    </source>
</evidence>
<keyword evidence="12" id="KW-0969">Cilium</keyword>
<protein>
    <recommendedName>
        <fullName evidence="4 10">Flagellar motor switch protein FliM</fullName>
    </recommendedName>
</protein>
<feature type="domain" description="Flagellar motor switch protein FliN-like C-terminal" evidence="11">
    <location>
        <begin position="254"/>
        <end position="323"/>
    </location>
</feature>
<keyword evidence="9" id="KW-0975">Bacterial flagellum</keyword>
<dbReference type="GO" id="GO:0005886">
    <property type="term" value="C:plasma membrane"/>
    <property type="evidence" value="ECO:0007669"/>
    <property type="project" value="UniProtKB-SubCell"/>
</dbReference>
<evidence type="ECO:0000313" key="13">
    <source>
        <dbReference type="Proteomes" id="UP000555828"/>
    </source>
</evidence>
<evidence type="ECO:0000256" key="8">
    <source>
        <dbReference type="ARBA" id="ARBA00023136"/>
    </source>
</evidence>
<keyword evidence="5" id="KW-1003">Cell membrane</keyword>
<dbReference type="GO" id="GO:0009425">
    <property type="term" value="C:bacterial-type flagellum basal body"/>
    <property type="evidence" value="ECO:0007669"/>
    <property type="project" value="UniProtKB-SubCell"/>
</dbReference>
<dbReference type="PANTHER" id="PTHR30034">
    <property type="entry name" value="FLAGELLAR MOTOR SWITCH PROTEIN FLIM"/>
    <property type="match status" value="1"/>
</dbReference>
<dbReference type="RefSeq" id="WP_184618546.1">
    <property type="nucleotide sequence ID" value="NZ_JACHEX010000001.1"/>
</dbReference>
<evidence type="ECO:0000256" key="1">
    <source>
        <dbReference type="ARBA" id="ARBA00004117"/>
    </source>
</evidence>
<evidence type="ECO:0000256" key="2">
    <source>
        <dbReference type="ARBA" id="ARBA00004202"/>
    </source>
</evidence>
<accession>A0A841GKZ0</accession>
<dbReference type="SUPFAM" id="SSF101801">
    <property type="entry name" value="Surface presentation of antigens (SPOA)"/>
    <property type="match status" value="1"/>
</dbReference>
<evidence type="ECO:0000259" key="11">
    <source>
        <dbReference type="Pfam" id="PF01052"/>
    </source>
</evidence>
<dbReference type="Gene3D" id="2.30.330.10">
    <property type="entry name" value="SpoA-like"/>
    <property type="match status" value="1"/>
</dbReference>
<organism evidence="12 13">
    <name type="scientific">Thermosipho japonicus</name>
    <dbReference type="NCBI Taxonomy" id="90323"/>
    <lineage>
        <taxon>Bacteria</taxon>
        <taxon>Thermotogati</taxon>
        <taxon>Thermotogota</taxon>
        <taxon>Thermotogae</taxon>
        <taxon>Thermotogales</taxon>
        <taxon>Fervidobacteriaceae</taxon>
        <taxon>Thermosipho</taxon>
    </lineage>
</organism>
<keyword evidence="12" id="KW-0282">Flagellum</keyword>
<dbReference type="EMBL" id="JACHEX010000001">
    <property type="protein sequence ID" value="MBB6061784.1"/>
    <property type="molecule type" value="Genomic_DNA"/>
</dbReference>
<dbReference type="GO" id="GO:0050918">
    <property type="term" value="P:positive chemotaxis"/>
    <property type="evidence" value="ECO:0007669"/>
    <property type="project" value="TreeGrafter"/>
</dbReference>
<dbReference type="Pfam" id="PF01052">
    <property type="entry name" value="FliMN_C"/>
    <property type="match status" value="1"/>
</dbReference>
<dbReference type="GO" id="GO:0071978">
    <property type="term" value="P:bacterial-type flagellum-dependent swarming motility"/>
    <property type="evidence" value="ECO:0007669"/>
    <property type="project" value="TreeGrafter"/>
</dbReference>
<proteinExistence type="inferred from homology"/>
<comment type="similarity">
    <text evidence="3">Belongs to the FliM family.</text>
</comment>
<evidence type="ECO:0000256" key="4">
    <source>
        <dbReference type="ARBA" id="ARBA00021898"/>
    </source>
</evidence>
<dbReference type="CDD" id="cd17908">
    <property type="entry name" value="FliM"/>
    <property type="match status" value="1"/>
</dbReference>
<evidence type="ECO:0000313" key="12">
    <source>
        <dbReference type="EMBL" id="MBB6061784.1"/>
    </source>
</evidence>
<comment type="caution">
    <text evidence="12">The sequence shown here is derived from an EMBL/GenBank/DDBJ whole genome shotgun (WGS) entry which is preliminary data.</text>
</comment>
<evidence type="ECO:0000256" key="6">
    <source>
        <dbReference type="ARBA" id="ARBA00022500"/>
    </source>
</evidence>
<dbReference type="GO" id="GO:0003774">
    <property type="term" value="F:cytoskeletal motor activity"/>
    <property type="evidence" value="ECO:0007669"/>
    <property type="project" value="InterPro"/>
</dbReference>
<evidence type="ECO:0000256" key="3">
    <source>
        <dbReference type="ARBA" id="ARBA00011049"/>
    </source>
</evidence>
<sequence>MSDVLSQEEIDRLLQAVNQGEVSIEEVKKEEEEKKVRTYDFLRPRKFSKEQERTLQMLHENFARSLSTYFSGRLRNFVAVDLVGLDQMTYDEFVKSIRNPSYIAVFSAKEFVGSAILDIDLEIFFGVLEILLGGPGMNAEISRPPTDTEIEVMRKEVVNILTNLAQAWSTVYSFTPVIEAIETNPQFVQIVASNEMVLVITLFLKIGNIEGYINICWPSSLIEPIGEKLTTQSWFKTKQKIVSEEDMKALRENLARTIVELSVAVGETNLTLWDILNLEVGDVIRLDTFKEDPLKIKLNGKDKFLGVPGVFKGKYAVKIVEVLDDEEEIK</sequence>
<keyword evidence="8" id="KW-0472">Membrane</keyword>
<keyword evidence="13" id="KW-1185">Reference proteome</keyword>
<dbReference type="Gene3D" id="3.40.1550.10">
    <property type="entry name" value="CheC-like"/>
    <property type="match status" value="1"/>
</dbReference>
<gene>
    <name evidence="12" type="ORF">HNP65_000206</name>
</gene>